<feature type="transmembrane region" description="Helical" evidence="2">
    <location>
        <begin position="75"/>
        <end position="99"/>
    </location>
</feature>
<proteinExistence type="predicted"/>
<comment type="caution">
    <text evidence="3">The sequence shown here is derived from an EMBL/GenBank/DDBJ whole genome shotgun (WGS) entry which is preliminary data.</text>
</comment>
<gene>
    <name evidence="3" type="ORF">KUF71_016548</name>
</gene>
<protein>
    <submittedName>
        <fullName evidence="3">Disease resistance protein RPP2A</fullName>
    </submittedName>
</protein>
<keyword evidence="2" id="KW-1133">Transmembrane helix</keyword>
<accession>A0AAE1HVG6</accession>
<evidence type="ECO:0000256" key="1">
    <source>
        <dbReference type="SAM" id="MobiDB-lite"/>
    </source>
</evidence>
<organism evidence="3 4">
    <name type="scientific">Frankliniella fusca</name>
    <dbReference type="NCBI Taxonomy" id="407009"/>
    <lineage>
        <taxon>Eukaryota</taxon>
        <taxon>Metazoa</taxon>
        <taxon>Ecdysozoa</taxon>
        <taxon>Arthropoda</taxon>
        <taxon>Hexapoda</taxon>
        <taxon>Insecta</taxon>
        <taxon>Pterygota</taxon>
        <taxon>Neoptera</taxon>
        <taxon>Paraneoptera</taxon>
        <taxon>Thysanoptera</taxon>
        <taxon>Terebrantia</taxon>
        <taxon>Thripoidea</taxon>
        <taxon>Thripidae</taxon>
        <taxon>Frankliniella</taxon>
    </lineage>
</organism>
<evidence type="ECO:0000313" key="3">
    <source>
        <dbReference type="EMBL" id="KAK3928199.1"/>
    </source>
</evidence>
<dbReference type="AlphaFoldDB" id="A0AAE1HVG6"/>
<evidence type="ECO:0000256" key="2">
    <source>
        <dbReference type="SAM" id="Phobius"/>
    </source>
</evidence>
<keyword evidence="2" id="KW-0812">Transmembrane</keyword>
<name>A0AAE1HVG6_9NEOP</name>
<dbReference type="Proteomes" id="UP001219518">
    <property type="component" value="Unassembled WGS sequence"/>
</dbReference>
<reference evidence="3" key="1">
    <citation type="submission" date="2021-07" db="EMBL/GenBank/DDBJ databases">
        <authorList>
            <person name="Catto M.A."/>
            <person name="Jacobson A."/>
            <person name="Kennedy G."/>
            <person name="Labadie P."/>
            <person name="Hunt B.G."/>
            <person name="Srinivasan R."/>
        </authorList>
    </citation>
    <scope>NUCLEOTIDE SEQUENCE</scope>
    <source>
        <strain evidence="3">PL_HMW_Pooled</strain>
        <tissue evidence="3">Head</tissue>
    </source>
</reference>
<reference evidence="3" key="2">
    <citation type="journal article" date="2023" name="BMC Genomics">
        <title>Pest status, molecular evolution, and epigenetic factors derived from the genome assembly of Frankliniella fusca, a thysanopteran phytovirus vector.</title>
        <authorList>
            <person name="Catto M.A."/>
            <person name="Labadie P.E."/>
            <person name="Jacobson A.L."/>
            <person name="Kennedy G.G."/>
            <person name="Srinivasan R."/>
            <person name="Hunt B.G."/>
        </authorList>
    </citation>
    <scope>NUCLEOTIDE SEQUENCE</scope>
    <source>
        <strain evidence="3">PL_HMW_Pooled</strain>
    </source>
</reference>
<feature type="region of interest" description="Disordered" evidence="1">
    <location>
        <begin position="1"/>
        <end position="36"/>
    </location>
</feature>
<keyword evidence="4" id="KW-1185">Reference proteome</keyword>
<keyword evidence="2" id="KW-0472">Membrane</keyword>
<evidence type="ECO:0000313" key="4">
    <source>
        <dbReference type="Proteomes" id="UP001219518"/>
    </source>
</evidence>
<dbReference type="EMBL" id="JAHWGI010001323">
    <property type="protein sequence ID" value="KAK3928199.1"/>
    <property type="molecule type" value="Genomic_DNA"/>
</dbReference>
<sequence length="146" mass="16227">MRGKTPVPNQSTFREADQLLRNPESNSRRGGAILPGAGWPDGAESLIFTSKRALEIVHSTDPIASDPTFRLTPRLVGALQVMLVAIFAFGSTFPIAVAIMRSKTTQAYEAVFKKLKELGLKPKQVVTDWEVAEREGWRRAFHKADY</sequence>